<name>A0ABT5MK39_9BURK</name>
<dbReference type="InterPro" id="IPR029045">
    <property type="entry name" value="ClpP/crotonase-like_dom_sf"/>
</dbReference>
<dbReference type="SUPFAM" id="SSF52096">
    <property type="entry name" value="ClpP/crotonase"/>
    <property type="match status" value="1"/>
</dbReference>
<accession>A0ABT5MK39</accession>
<evidence type="ECO:0000256" key="3">
    <source>
        <dbReference type="ARBA" id="ARBA00022946"/>
    </source>
</evidence>
<dbReference type="PANTHER" id="PTHR43602:SF1">
    <property type="entry name" value="ENOYL-COA HYDRATASE DOMAIN-CONTAINING PROTEIN 3, MITOCHONDRIAL"/>
    <property type="match status" value="1"/>
</dbReference>
<dbReference type="InterPro" id="IPR001753">
    <property type="entry name" value="Enoyl-CoA_hydra/iso"/>
</dbReference>
<dbReference type="GO" id="GO:0004300">
    <property type="term" value="F:enoyl-CoA hydratase activity"/>
    <property type="evidence" value="ECO:0007669"/>
    <property type="project" value="UniProtKB-EC"/>
</dbReference>
<dbReference type="Gene3D" id="3.90.226.10">
    <property type="entry name" value="2-enoyl-CoA Hydratase, Chain A, domain 1"/>
    <property type="match status" value="1"/>
</dbReference>
<comment type="function">
    <text evidence="5">May play a role in fatty acid biosynthesis and insulin sensitivity.</text>
</comment>
<evidence type="ECO:0000313" key="7">
    <source>
        <dbReference type="EMBL" id="MDD0816948.1"/>
    </source>
</evidence>
<evidence type="ECO:0000256" key="6">
    <source>
        <dbReference type="ARBA" id="ARBA00040545"/>
    </source>
</evidence>
<keyword evidence="7" id="KW-0456">Lyase</keyword>
<dbReference type="Gene3D" id="1.10.12.10">
    <property type="entry name" value="Lyase 2-enoyl-coa Hydratase, Chain A, domain 2"/>
    <property type="match status" value="1"/>
</dbReference>
<keyword evidence="4" id="KW-0443">Lipid metabolism</keyword>
<evidence type="ECO:0000256" key="4">
    <source>
        <dbReference type="ARBA" id="ARBA00023098"/>
    </source>
</evidence>
<keyword evidence="2" id="KW-0276">Fatty acid metabolism</keyword>
<comment type="caution">
    <text evidence="7">The sequence shown here is derived from an EMBL/GenBank/DDBJ whole genome shotgun (WGS) entry which is preliminary data.</text>
</comment>
<gene>
    <name evidence="7" type="ORF">PSQ39_20115</name>
</gene>
<dbReference type="Pfam" id="PF00378">
    <property type="entry name" value="ECH_1"/>
    <property type="match status" value="1"/>
</dbReference>
<dbReference type="EMBL" id="JAQSIO010000011">
    <property type="protein sequence ID" value="MDD0816948.1"/>
    <property type="molecule type" value="Genomic_DNA"/>
</dbReference>
<sequence>MEIDPAQPLASAPAPAWLRVERDPRGVLTLTLQQAQRFNVLSQAMLQALQAALDQAEQDPGLRVLVLAAEGAAFCAGHDLKAMAAPGLTQSDHLALFQQCTRFMESLQRLPVPVVARVQGLATAAGCQLVAQCDLAVASTEARFATSGIRYGLFCATPAVPLSRNVPAKKALEMLFTGDFIDAQEALAQGLVNRVAPPQELDAVLATLVDSLLAKPKAALAWGKALFYRQREAGAATAYQLAAQTMAVNMMDPAAQEGALAFLQKRAPVWPHSGERSGDGVSGEFTS</sequence>
<dbReference type="CDD" id="cd06558">
    <property type="entry name" value="crotonase-like"/>
    <property type="match status" value="1"/>
</dbReference>
<dbReference type="InterPro" id="IPR014748">
    <property type="entry name" value="Enoyl-CoA_hydra_C"/>
</dbReference>
<organism evidence="7 8">
    <name type="scientific">Curvibacter microcysteis</name>
    <dbReference type="NCBI Taxonomy" id="3026419"/>
    <lineage>
        <taxon>Bacteria</taxon>
        <taxon>Pseudomonadati</taxon>
        <taxon>Pseudomonadota</taxon>
        <taxon>Betaproteobacteria</taxon>
        <taxon>Burkholderiales</taxon>
        <taxon>Comamonadaceae</taxon>
        <taxon>Curvibacter</taxon>
    </lineage>
</organism>
<evidence type="ECO:0000313" key="8">
    <source>
        <dbReference type="Proteomes" id="UP001528672"/>
    </source>
</evidence>
<dbReference type="Proteomes" id="UP001528672">
    <property type="component" value="Unassembled WGS sequence"/>
</dbReference>
<evidence type="ECO:0000256" key="1">
    <source>
        <dbReference type="ARBA" id="ARBA00005254"/>
    </source>
</evidence>
<dbReference type="NCBIfam" id="NF006008">
    <property type="entry name" value="PRK08139.1"/>
    <property type="match status" value="1"/>
</dbReference>
<evidence type="ECO:0000256" key="5">
    <source>
        <dbReference type="ARBA" id="ARBA00037410"/>
    </source>
</evidence>
<reference evidence="7 8" key="1">
    <citation type="submission" date="2023-02" db="EMBL/GenBank/DDBJ databases">
        <title>Bacterial whole genome sequence for Curvibacter sp. HBC28.</title>
        <authorList>
            <person name="Le V."/>
            <person name="Ko S.-R."/>
            <person name="Ahn C.-Y."/>
            <person name="Oh H.-M."/>
        </authorList>
    </citation>
    <scope>NUCLEOTIDE SEQUENCE [LARGE SCALE GENOMIC DNA]</scope>
    <source>
        <strain evidence="7 8">HBC28</strain>
    </source>
</reference>
<keyword evidence="3" id="KW-0809">Transit peptide</keyword>
<keyword evidence="8" id="KW-1185">Reference proteome</keyword>
<comment type="similarity">
    <text evidence="1">Belongs to the enoyl-CoA hydratase/isomerase family.</text>
</comment>
<protein>
    <recommendedName>
        <fullName evidence="6">Enoyl-CoA hydratase domain-containing protein 3, mitochondrial</fullName>
    </recommendedName>
</protein>
<proteinExistence type="inferred from homology"/>
<evidence type="ECO:0000256" key="2">
    <source>
        <dbReference type="ARBA" id="ARBA00022832"/>
    </source>
</evidence>
<dbReference type="PANTHER" id="PTHR43602">
    <property type="match status" value="1"/>
</dbReference>
<dbReference type="InterPro" id="IPR052377">
    <property type="entry name" value="Mitochondrial_ECH-domain"/>
</dbReference>
<dbReference type="RefSeq" id="WP_273929204.1">
    <property type="nucleotide sequence ID" value="NZ_JAQSIO010000011.1"/>
</dbReference>